<accession>A0A3F2ZUT7</accession>
<protein>
    <recommendedName>
        <fullName evidence="3">HK97 gp10 family phage protein</fullName>
    </recommendedName>
</protein>
<dbReference type="AlphaFoldDB" id="A0A3F2ZUT7"/>
<dbReference type="EMBL" id="CP001083">
    <property type="protein sequence ID" value="ACQ51710.1"/>
    <property type="molecule type" value="Genomic_DNA"/>
</dbReference>
<gene>
    <name evidence="1" type="ordered locus">CLJ_B2523</name>
</gene>
<dbReference type="KEGG" id="cbi:CLJ_B2523"/>
<dbReference type="RefSeq" id="WP_012720459.1">
    <property type="nucleotide sequence ID" value="NC_012658.1"/>
</dbReference>
<sequence length="124" mass="13976">MADGCKLEMHGLDEAMEKLKEFTPKLKAALALDAQNIAAEMEKWAKENVVWTDRTAHARLFLTSTVKWTNANTLMVALSHQVDYGVYLELCNEGKYAILERAIQEFAPQFMEGWKKIVQSAGAI</sequence>
<evidence type="ECO:0000313" key="1">
    <source>
        <dbReference type="EMBL" id="ACQ51710.1"/>
    </source>
</evidence>
<reference evidence="2" key="2">
    <citation type="submission" date="2008-05" db="EMBL/GenBank/DDBJ databases">
        <title>Genome sequence of Clostridium botulinum Ba4 strain 657.</title>
        <authorList>
            <person name="Shrivastava S."/>
            <person name="Brown J.L."/>
            <person name="Bruce D."/>
            <person name="Detter C."/>
            <person name="Munk C."/>
            <person name="Smith L.A."/>
            <person name="Smith T.J."/>
            <person name="Sutton G."/>
            <person name="Brettin T.S."/>
        </authorList>
    </citation>
    <scope>NUCLEOTIDE SEQUENCE [LARGE SCALE GENOMIC DNA]</scope>
    <source>
        <strain evidence="2">657 / Type Ba4</strain>
    </source>
</reference>
<proteinExistence type="predicted"/>
<name>A0A3F2ZUT7_CLOB6</name>
<dbReference type="Proteomes" id="UP000002333">
    <property type="component" value="Chromosome"/>
</dbReference>
<reference evidence="1 2" key="1">
    <citation type="journal article" date="2007" name="PLoS ONE">
        <title>Analysis of the neurotoxin complex genes in Clostridium botulinum A1-A4 and B1 strains: BoNT/A3, /Ba4 and /B1 clusters are located within plasmids.</title>
        <authorList>
            <person name="Smith T.J."/>
            <person name="Hill K.K."/>
            <person name="Foley B.T."/>
            <person name="Detter J.C."/>
            <person name="Munk A.C."/>
            <person name="Bruce D.C."/>
            <person name="Doggett N.A."/>
            <person name="Smith L.A."/>
            <person name="Marks J.D."/>
            <person name="Xie G."/>
            <person name="Brettin T.S."/>
        </authorList>
    </citation>
    <scope>NUCLEOTIDE SEQUENCE [LARGE SCALE GENOMIC DNA]</scope>
    <source>
        <strain evidence="2">657 / Type Ba4</strain>
    </source>
</reference>
<organism evidence="1 2">
    <name type="scientific">Clostridium botulinum (strain 657 / Type Ba4)</name>
    <dbReference type="NCBI Taxonomy" id="515621"/>
    <lineage>
        <taxon>Bacteria</taxon>
        <taxon>Bacillati</taxon>
        <taxon>Bacillota</taxon>
        <taxon>Clostridia</taxon>
        <taxon>Eubacteriales</taxon>
        <taxon>Clostridiaceae</taxon>
        <taxon>Clostridium</taxon>
    </lineage>
</organism>
<evidence type="ECO:0000313" key="2">
    <source>
        <dbReference type="Proteomes" id="UP000002333"/>
    </source>
</evidence>
<evidence type="ECO:0008006" key="3">
    <source>
        <dbReference type="Google" id="ProtNLM"/>
    </source>
</evidence>